<feature type="compositionally biased region" description="Low complexity" evidence="1">
    <location>
        <begin position="91"/>
        <end position="111"/>
    </location>
</feature>
<keyword evidence="3" id="KW-1185">Reference proteome</keyword>
<dbReference type="AlphaFoldDB" id="A0A4S2H061"/>
<dbReference type="InterPro" id="IPR022385">
    <property type="entry name" value="Rhs_assc_core"/>
</dbReference>
<reference evidence="2 3" key="1">
    <citation type="journal article" date="2017" name="Int. J. Syst. Evol. Microbiol.">
        <title>Marinicauda algicola sp. nov., isolated from a marine red alga Rhodosorus marinus.</title>
        <authorList>
            <person name="Jeong S.E."/>
            <person name="Jeon S.H."/>
            <person name="Chun B.H."/>
            <person name="Kim D.W."/>
            <person name="Jeon C.O."/>
        </authorList>
    </citation>
    <scope>NUCLEOTIDE SEQUENCE [LARGE SCALE GENOMIC DNA]</scope>
    <source>
        <strain evidence="2 3">JCM 31718</strain>
    </source>
</reference>
<protein>
    <recommendedName>
        <fullName evidence="4">RHS repeat-associated core domain-containing protein</fullName>
    </recommendedName>
</protein>
<evidence type="ECO:0008006" key="4">
    <source>
        <dbReference type="Google" id="ProtNLM"/>
    </source>
</evidence>
<comment type="caution">
    <text evidence="2">The sequence shown here is derived from an EMBL/GenBank/DDBJ whole genome shotgun (WGS) entry which is preliminary data.</text>
</comment>
<dbReference type="Gene3D" id="2.180.10.10">
    <property type="entry name" value="RHS repeat-associated core"/>
    <property type="match status" value="1"/>
</dbReference>
<feature type="compositionally biased region" description="Polar residues" evidence="1">
    <location>
        <begin position="57"/>
        <end position="84"/>
    </location>
</feature>
<sequence length="172" mass="17937">MPARAWARPASSMTGRRSSRAIRARARCASASCTGPAWTNRWSAMTARARATGPFYTPTSAARSSPTPTARATASPRSPTTNTAIPAAPIRACSSTPARSPSTTPASITTRTAPTIRASAFAGRSIPRIDRRSGSLMQTDPIGVAGGINLYAYVGGDPVNFTDPWGLKTRTG</sequence>
<organism evidence="2 3">
    <name type="scientific">Marinicauda algicola</name>
    <dbReference type="NCBI Taxonomy" id="2029849"/>
    <lineage>
        <taxon>Bacteria</taxon>
        <taxon>Pseudomonadati</taxon>
        <taxon>Pseudomonadota</taxon>
        <taxon>Alphaproteobacteria</taxon>
        <taxon>Maricaulales</taxon>
        <taxon>Maricaulaceae</taxon>
        <taxon>Marinicauda</taxon>
    </lineage>
</organism>
<accession>A0A4S2H061</accession>
<dbReference type="Proteomes" id="UP000308054">
    <property type="component" value="Unassembled WGS sequence"/>
</dbReference>
<name>A0A4S2H061_9PROT</name>
<evidence type="ECO:0000256" key="1">
    <source>
        <dbReference type="SAM" id="MobiDB-lite"/>
    </source>
</evidence>
<feature type="region of interest" description="Disordered" evidence="1">
    <location>
        <begin position="54"/>
        <end position="111"/>
    </location>
</feature>
<dbReference type="NCBIfam" id="TIGR03696">
    <property type="entry name" value="Rhs_assc_core"/>
    <property type="match status" value="1"/>
</dbReference>
<proteinExistence type="predicted"/>
<dbReference type="EMBL" id="SRXW01000003">
    <property type="protein sequence ID" value="TGY88638.1"/>
    <property type="molecule type" value="Genomic_DNA"/>
</dbReference>
<gene>
    <name evidence="2" type="ORF">E5163_10950</name>
</gene>
<evidence type="ECO:0000313" key="3">
    <source>
        <dbReference type="Proteomes" id="UP000308054"/>
    </source>
</evidence>
<dbReference type="OrthoDB" id="7620568at2"/>
<dbReference type="RefSeq" id="WP_135996493.1">
    <property type="nucleotide sequence ID" value="NZ_SRXW01000003.1"/>
</dbReference>
<feature type="region of interest" description="Disordered" evidence="1">
    <location>
        <begin position="1"/>
        <end position="21"/>
    </location>
</feature>
<evidence type="ECO:0000313" key="2">
    <source>
        <dbReference type="EMBL" id="TGY88638.1"/>
    </source>
</evidence>